<dbReference type="InterPro" id="IPR009060">
    <property type="entry name" value="UBA-like_sf"/>
</dbReference>
<dbReference type="GO" id="GO:0006508">
    <property type="term" value="P:proteolysis"/>
    <property type="evidence" value="ECO:0007669"/>
    <property type="project" value="UniProtKB-KW"/>
</dbReference>
<dbReference type="InterPro" id="IPR029071">
    <property type="entry name" value="Ubiquitin-like_domsf"/>
</dbReference>
<dbReference type="SUPFAM" id="SSF54236">
    <property type="entry name" value="Ubiquitin-like"/>
    <property type="match status" value="1"/>
</dbReference>
<accession>A0A0V1Q5D7</accession>
<dbReference type="Pfam" id="PF00627">
    <property type="entry name" value="UBA"/>
    <property type="match status" value="1"/>
</dbReference>
<dbReference type="OrthoDB" id="1047367at2759"/>
<evidence type="ECO:0000259" key="11">
    <source>
        <dbReference type="PROSITE" id="PS50030"/>
    </source>
</evidence>
<evidence type="ECO:0000256" key="5">
    <source>
        <dbReference type="ARBA" id="ARBA00021491"/>
    </source>
</evidence>
<dbReference type="InterPro" id="IPR015940">
    <property type="entry name" value="UBA"/>
</dbReference>
<dbReference type="InterPro" id="IPR021109">
    <property type="entry name" value="Peptidase_aspartic_dom_sf"/>
</dbReference>
<keyword evidence="7" id="KW-0645">Protease</keyword>
<keyword evidence="9" id="KW-0378">Hydrolase</keyword>
<dbReference type="PANTHER" id="PTHR12917">
    <property type="entry name" value="ASPARTYL PROTEASE DDI-RELATED"/>
    <property type="match status" value="1"/>
</dbReference>
<evidence type="ECO:0000313" key="13">
    <source>
        <dbReference type="EMBL" id="KSA03723.1"/>
    </source>
</evidence>
<evidence type="ECO:0000313" key="14">
    <source>
        <dbReference type="Proteomes" id="UP000054251"/>
    </source>
</evidence>
<dbReference type="Gene3D" id="2.40.70.10">
    <property type="entry name" value="Acid Proteases"/>
    <property type="match status" value="1"/>
</dbReference>
<dbReference type="Gene3D" id="1.10.8.10">
    <property type="entry name" value="DNA helicase RuvA subunit, C-terminal domain"/>
    <property type="match status" value="1"/>
</dbReference>
<gene>
    <name evidence="13" type="ORF">AC631_00535</name>
</gene>
<comment type="subunit">
    <text evidence="4">Binds ubiquitin and polyubiquitinated proteins.</text>
</comment>
<proteinExistence type="inferred from homology"/>
<keyword evidence="8" id="KW-0064">Aspartyl protease</keyword>
<evidence type="ECO:0000256" key="2">
    <source>
        <dbReference type="ARBA" id="ARBA00004496"/>
    </source>
</evidence>
<keyword evidence="6" id="KW-0963">Cytoplasm</keyword>
<reference evidence="13 14" key="1">
    <citation type="submission" date="2015-11" db="EMBL/GenBank/DDBJ databases">
        <title>The genome of Debaryomyces fabryi.</title>
        <authorList>
            <person name="Tafer H."/>
            <person name="Lopandic K."/>
        </authorList>
    </citation>
    <scope>NUCLEOTIDE SEQUENCE [LARGE SCALE GENOMIC DNA]</scope>
    <source>
        <strain evidence="13 14">CBS 789</strain>
    </source>
</reference>
<evidence type="ECO:0000256" key="4">
    <source>
        <dbReference type="ARBA" id="ARBA00011128"/>
    </source>
</evidence>
<comment type="similarity">
    <text evidence="3">Belongs to the DDI1 family.</text>
</comment>
<dbReference type="GeneID" id="26837544"/>
<feature type="compositionally biased region" description="Polar residues" evidence="10">
    <location>
        <begin position="395"/>
        <end position="406"/>
    </location>
</feature>
<evidence type="ECO:0000256" key="6">
    <source>
        <dbReference type="ARBA" id="ARBA00022490"/>
    </source>
</evidence>
<evidence type="ECO:0000256" key="7">
    <source>
        <dbReference type="ARBA" id="ARBA00022670"/>
    </source>
</evidence>
<comment type="caution">
    <text evidence="13">The sequence shown here is derived from an EMBL/GenBank/DDBJ whole genome shotgun (WGS) entry which is preliminary data.</text>
</comment>
<dbReference type="RefSeq" id="XP_015469825.1">
    <property type="nucleotide sequence ID" value="XM_015609365.1"/>
</dbReference>
<comment type="function">
    <text evidence="1">Probable aspartic protease. May be involved in the regulation of exocytosis. Acts as a linker between the 19S proteasome and polyubiquitinated proteins via UBA domain interactions with ubiquitin for their subsequent degradation. Required for S-phase checkpoint control.</text>
</comment>
<dbReference type="Pfam" id="PF09668">
    <property type="entry name" value="Asp_protease"/>
    <property type="match status" value="1"/>
</dbReference>
<dbReference type="GO" id="GO:0004190">
    <property type="term" value="F:aspartic-type endopeptidase activity"/>
    <property type="evidence" value="ECO:0007669"/>
    <property type="project" value="UniProtKB-KW"/>
</dbReference>
<dbReference type="SMART" id="SM00165">
    <property type="entry name" value="UBA"/>
    <property type="match status" value="1"/>
</dbReference>
<dbReference type="CDD" id="cd05479">
    <property type="entry name" value="RP_DDI"/>
    <property type="match status" value="1"/>
</dbReference>
<protein>
    <recommendedName>
        <fullName evidence="5">DNA damage-inducible protein 1</fullName>
    </recommendedName>
</protein>
<comment type="subcellular location">
    <subcellularLocation>
        <location evidence="2">Cytoplasm</location>
    </subcellularLocation>
</comment>
<organism evidence="13 14">
    <name type="scientific">Debaryomyces fabryi</name>
    <dbReference type="NCBI Taxonomy" id="58627"/>
    <lineage>
        <taxon>Eukaryota</taxon>
        <taxon>Fungi</taxon>
        <taxon>Dikarya</taxon>
        <taxon>Ascomycota</taxon>
        <taxon>Saccharomycotina</taxon>
        <taxon>Pichiomycetes</taxon>
        <taxon>Debaryomycetaceae</taxon>
        <taxon>Debaryomyces</taxon>
    </lineage>
</organism>
<dbReference type="PANTHER" id="PTHR12917:SF1">
    <property type="entry name" value="AT13091P"/>
    <property type="match status" value="1"/>
</dbReference>
<feature type="compositionally biased region" description="Low complexity" evidence="10">
    <location>
        <begin position="378"/>
        <end position="394"/>
    </location>
</feature>
<dbReference type="InterPro" id="IPR033882">
    <property type="entry name" value="DDI1_N"/>
</dbReference>
<keyword evidence="14" id="KW-1185">Reference proteome</keyword>
<dbReference type="InterPro" id="IPR019103">
    <property type="entry name" value="Peptidase_aspartic_DDI1-type"/>
</dbReference>
<dbReference type="EMBL" id="LMYN01000006">
    <property type="protein sequence ID" value="KSA03723.1"/>
    <property type="molecule type" value="Genomic_DNA"/>
</dbReference>
<feature type="domain" description="Ubiquitin-like" evidence="12">
    <location>
        <begin position="1"/>
        <end position="71"/>
    </location>
</feature>
<dbReference type="Pfam" id="PF00240">
    <property type="entry name" value="ubiquitin"/>
    <property type="match status" value="1"/>
</dbReference>
<evidence type="ECO:0000256" key="8">
    <source>
        <dbReference type="ARBA" id="ARBA00022750"/>
    </source>
</evidence>
<dbReference type="PROSITE" id="PS50030">
    <property type="entry name" value="UBA"/>
    <property type="match status" value="1"/>
</dbReference>
<dbReference type="CDD" id="cd14309">
    <property type="entry name" value="UBA_scDdi1_like"/>
    <property type="match status" value="1"/>
</dbReference>
<dbReference type="AlphaFoldDB" id="A0A0V1Q5D7"/>
<dbReference type="PROSITE" id="PS50053">
    <property type="entry name" value="UBIQUITIN_2"/>
    <property type="match status" value="1"/>
</dbReference>
<evidence type="ECO:0000259" key="12">
    <source>
        <dbReference type="PROSITE" id="PS50053"/>
    </source>
</evidence>
<feature type="domain" description="UBA" evidence="11">
    <location>
        <begin position="407"/>
        <end position="446"/>
    </location>
</feature>
<evidence type="ECO:0000256" key="3">
    <source>
        <dbReference type="ARBA" id="ARBA00009136"/>
    </source>
</evidence>
<dbReference type="Proteomes" id="UP000054251">
    <property type="component" value="Unassembled WGS sequence"/>
</dbReference>
<evidence type="ECO:0000256" key="10">
    <source>
        <dbReference type="SAM" id="MobiDB-lite"/>
    </source>
</evidence>
<dbReference type="GO" id="GO:0005737">
    <property type="term" value="C:cytoplasm"/>
    <property type="evidence" value="ECO:0007669"/>
    <property type="project" value="UniProtKB-SubCell"/>
</dbReference>
<dbReference type="CDD" id="cd01796">
    <property type="entry name" value="Ubl_Ddi1_like"/>
    <property type="match status" value="1"/>
</dbReference>
<dbReference type="SUPFAM" id="SSF50630">
    <property type="entry name" value="Acid proteases"/>
    <property type="match status" value="1"/>
</dbReference>
<sequence>MRLTISNELSNQILSVDISESMTLEDFQAYIQAEFDISPQDQALKHNGKPLSGSNKSLEDLGLSNDDLVLLGKSNIASTTASSGSSVTANSNNSNAVDFQIEAMRTQFLSNPQLNNQLRQSNPQLHSNLNNPAEFKNSVIGSLQQFQNGATPGLYNPQQQEQLRRLQENPDDPESQARILEMIRQEQIDENMQLAYEIAPESFTSVNMLYINIKVNGVLVQAFVDSGAQSTIISPKLAEKCGISRLIDKRFVGEARGVGSQKIEGKIHSVPIAIGESDTHIPCSFIVIDTHVDLLFGLDMLRRHKCVLDLERDVLVVGGNIETKFLHELEIQTNPFLPGVAGSSGGAFGGPGIPLGSNSAENNNVTSSIVPANSTPDPAAKQKPPTAAANAAAKRQNTGTTGTLSSKFNESDIKQLVSLGFSKQEAIFALEQSQGNVEIAASLLFQ</sequence>
<dbReference type="Gene3D" id="3.10.20.90">
    <property type="entry name" value="Phosphatidylinositol 3-kinase Catalytic Subunit, Chain A, domain 1"/>
    <property type="match status" value="1"/>
</dbReference>
<evidence type="ECO:0000256" key="9">
    <source>
        <dbReference type="ARBA" id="ARBA00022801"/>
    </source>
</evidence>
<name>A0A0V1Q5D7_9ASCO</name>
<dbReference type="InterPro" id="IPR000626">
    <property type="entry name" value="Ubiquitin-like_dom"/>
</dbReference>
<dbReference type="SUPFAM" id="SSF46934">
    <property type="entry name" value="UBA-like"/>
    <property type="match status" value="1"/>
</dbReference>
<evidence type="ECO:0000256" key="1">
    <source>
        <dbReference type="ARBA" id="ARBA00003231"/>
    </source>
</evidence>
<feature type="region of interest" description="Disordered" evidence="10">
    <location>
        <begin position="372"/>
        <end position="406"/>
    </location>
</feature>